<evidence type="ECO:0000259" key="8">
    <source>
        <dbReference type="PROSITE" id="PS50928"/>
    </source>
</evidence>
<comment type="caution">
    <text evidence="9">The sequence shown here is derived from an EMBL/GenBank/DDBJ whole genome shotgun (WGS) entry which is preliminary data.</text>
</comment>
<name>A0ABT2PYE0_9MOLU</name>
<evidence type="ECO:0000256" key="6">
    <source>
        <dbReference type="ARBA" id="ARBA00023136"/>
    </source>
</evidence>
<proteinExistence type="inferred from homology"/>
<feature type="domain" description="ABC transmembrane type-1" evidence="8">
    <location>
        <begin position="49"/>
        <end position="233"/>
    </location>
</feature>
<feature type="transmembrane region" description="Helical" evidence="7">
    <location>
        <begin position="49"/>
        <end position="79"/>
    </location>
</feature>
<feature type="transmembrane region" description="Helical" evidence="7">
    <location>
        <begin position="161"/>
        <end position="189"/>
    </location>
</feature>
<comment type="similarity">
    <text evidence="7">Belongs to the binding-protein-dependent transport system permease family.</text>
</comment>
<dbReference type="RefSeq" id="WP_262095926.1">
    <property type="nucleotide sequence ID" value="NZ_JAOEGN010000005.1"/>
</dbReference>
<evidence type="ECO:0000256" key="4">
    <source>
        <dbReference type="ARBA" id="ARBA00022692"/>
    </source>
</evidence>
<keyword evidence="6 7" id="KW-0472">Membrane</keyword>
<feature type="transmembrane region" description="Helical" evidence="7">
    <location>
        <begin position="7"/>
        <end position="29"/>
    </location>
</feature>
<dbReference type="Pfam" id="PF00528">
    <property type="entry name" value="BPD_transp_1"/>
    <property type="match status" value="1"/>
</dbReference>
<reference evidence="10" key="1">
    <citation type="submission" date="2023-07" db="EMBL/GenBank/DDBJ databases">
        <title>Novel Mycoplasma species identified in domestic and wild animals.</title>
        <authorList>
            <person name="Volokhov D.V."/>
            <person name="Furtak V.A."/>
            <person name="Zagorodnyaya T.A."/>
        </authorList>
    </citation>
    <scope>NUCLEOTIDE SEQUENCE [LARGE SCALE GENOMIC DNA]</scope>
    <source>
        <strain evidence="10">92-19</strain>
    </source>
</reference>
<dbReference type="PANTHER" id="PTHR30151:SF0">
    <property type="entry name" value="ABC TRANSPORTER PERMEASE PROTEIN MJ0413-RELATED"/>
    <property type="match status" value="1"/>
</dbReference>
<dbReference type="Gene3D" id="1.10.3720.10">
    <property type="entry name" value="MetI-like"/>
    <property type="match status" value="1"/>
</dbReference>
<dbReference type="PANTHER" id="PTHR30151">
    <property type="entry name" value="ALKANE SULFONATE ABC TRANSPORTER-RELATED, MEMBRANE SUBUNIT"/>
    <property type="match status" value="1"/>
</dbReference>
<evidence type="ECO:0000256" key="1">
    <source>
        <dbReference type="ARBA" id="ARBA00004651"/>
    </source>
</evidence>
<evidence type="ECO:0000313" key="9">
    <source>
        <dbReference type="EMBL" id="MCU0104678.1"/>
    </source>
</evidence>
<evidence type="ECO:0000313" key="10">
    <source>
        <dbReference type="Proteomes" id="UP001209076"/>
    </source>
</evidence>
<protein>
    <submittedName>
        <fullName evidence="9">ABC transporter permease subunit</fullName>
    </submittedName>
</protein>
<keyword evidence="3" id="KW-1003">Cell membrane</keyword>
<dbReference type="Proteomes" id="UP001209076">
    <property type="component" value="Unassembled WGS sequence"/>
</dbReference>
<gene>
    <name evidence="9" type="ORF">N7603_03315</name>
</gene>
<feature type="transmembrane region" description="Helical" evidence="7">
    <location>
        <begin position="91"/>
        <end position="111"/>
    </location>
</feature>
<evidence type="ECO:0000256" key="3">
    <source>
        <dbReference type="ARBA" id="ARBA00022475"/>
    </source>
</evidence>
<evidence type="ECO:0000256" key="5">
    <source>
        <dbReference type="ARBA" id="ARBA00022989"/>
    </source>
</evidence>
<feature type="transmembrane region" description="Helical" evidence="7">
    <location>
        <begin position="117"/>
        <end position="140"/>
    </location>
</feature>
<dbReference type="SUPFAM" id="SSF161098">
    <property type="entry name" value="MetI-like"/>
    <property type="match status" value="1"/>
</dbReference>
<evidence type="ECO:0000256" key="7">
    <source>
        <dbReference type="RuleBase" id="RU363032"/>
    </source>
</evidence>
<dbReference type="InterPro" id="IPR000515">
    <property type="entry name" value="MetI-like"/>
</dbReference>
<comment type="subcellular location">
    <subcellularLocation>
        <location evidence="1 7">Cell membrane</location>
        <topology evidence="1 7">Multi-pass membrane protein</topology>
    </subcellularLocation>
</comment>
<keyword evidence="5 7" id="KW-1133">Transmembrane helix</keyword>
<keyword evidence="4 7" id="KW-0812">Transmembrane</keyword>
<feature type="transmembrane region" description="Helical" evidence="7">
    <location>
        <begin position="209"/>
        <end position="229"/>
    </location>
</feature>
<evidence type="ECO:0000256" key="2">
    <source>
        <dbReference type="ARBA" id="ARBA00022448"/>
    </source>
</evidence>
<accession>A0ABT2PYE0</accession>
<sequence length="243" mass="28093">MRKWMTYSSILSILMVWYVVYLVVDHPLLMPSIEDTFLALMRLFGSRDALLAIAHTFVRLGISIGISLLLAFIMTYLSYQYKHIEAFIEPYIVLLKTIPLVSVILVIYVLIHFSLATYAITFLMVFPLLYQAIFSGLQAIDSSYIDVYRLEKGSFYQGVKYLYWPMIQPYLILGLLQSLGLGLKVIVMAEFITQYRNGIGRLLYQARTNLAYDQIFAITILLVVSTFLIESQIKRWNHSIQNK</sequence>
<dbReference type="InterPro" id="IPR035906">
    <property type="entry name" value="MetI-like_sf"/>
</dbReference>
<keyword evidence="2 7" id="KW-0813">Transport</keyword>
<dbReference type="EMBL" id="JAOEGN010000005">
    <property type="protein sequence ID" value="MCU0104678.1"/>
    <property type="molecule type" value="Genomic_DNA"/>
</dbReference>
<keyword evidence="10" id="KW-1185">Reference proteome</keyword>
<organism evidence="9 10">
    <name type="scientific">Paracholeplasma vituli</name>
    <dbReference type="NCBI Taxonomy" id="69473"/>
    <lineage>
        <taxon>Bacteria</taxon>
        <taxon>Bacillati</taxon>
        <taxon>Mycoplasmatota</taxon>
        <taxon>Mollicutes</taxon>
        <taxon>Acholeplasmatales</taxon>
        <taxon>Acholeplasmataceae</taxon>
        <taxon>Paracholeplasma</taxon>
    </lineage>
</organism>
<dbReference type="PROSITE" id="PS50928">
    <property type="entry name" value="ABC_TM1"/>
    <property type="match status" value="1"/>
</dbReference>